<evidence type="ECO:0000256" key="1">
    <source>
        <dbReference type="SAM" id="Phobius"/>
    </source>
</evidence>
<keyword evidence="1" id="KW-0812">Transmembrane</keyword>
<feature type="transmembrane region" description="Helical" evidence="1">
    <location>
        <begin position="47"/>
        <end position="68"/>
    </location>
</feature>
<reference evidence="2" key="1">
    <citation type="submission" date="2021-06" db="EMBL/GenBank/DDBJ databases">
        <title>Comparative genomics, transcriptomics and evolutionary studies reveal genomic signatures of adaptation to plant cell wall in hemibiotrophic fungi.</title>
        <authorList>
            <consortium name="DOE Joint Genome Institute"/>
            <person name="Baroncelli R."/>
            <person name="Diaz J.F."/>
            <person name="Benocci T."/>
            <person name="Peng M."/>
            <person name="Battaglia E."/>
            <person name="Haridas S."/>
            <person name="Andreopoulos W."/>
            <person name="Labutti K."/>
            <person name="Pangilinan J."/>
            <person name="Floch G.L."/>
            <person name="Makela M.R."/>
            <person name="Henrissat B."/>
            <person name="Grigoriev I.V."/>
            <person name="Crouch J.A."/>
            <person name="De Vries R.P."/>
            <person name="Sukno S.A."/>
            <person name="Thon M.R."/>
        </authorList>
    </citation>
    <scope>NUCLEOTIDE SEQUENCE</scope>
    <source>
        <strain evidence="2">CBS 125086</strain>
    </source>
</reference>
<name>A0AAD8Q5W8_9PEZI</name>
<keyword evidence="3" id="KW-1185">Reference proteome</keyword>
<dbReference type="Proteomes" id="UP001230504">
    <property type="component" value="Unassembled WGS sequence"/>
</dbReference>
<keyword evidence="1" id="KW-0472">Membrane</keyword>
<evidence type="ECO:0000313" key="2">
    <source>
        <dbReference type="EMBL" id="KAK1596422.1"/>
    </source>
</evidence>
<keyword evidence="1" id="KW-1133">Transmembrane helix</keyword>
<proteinExistence type="predicted"/>
<evidence type="ECO:0000313" key="3">
    <source>
        <dbReference type="Proteomes" id="UP001230504"/>
    </source>
</evidence>
<accession>A0AAD8Q5W8</accession>
<dbReference type="GeneID" id="85444122"/>
<sequence length="250" mass="26807">MASTQADAGFQRGIAASASVARHAANAILLAGLESIHSRLVVSRTSFNRIVLGFVWPAVCNVLAILLVGGESTPVKFRIPHAYSDLEMVSVIPVNVSLVIMLLKENLYPTMGYQHMKLQLYGEVSHSGQTPIYQRLFLGASKKEVQSKGSTTPQELRTLWVFKSSTSTHARSGLGGSQAISTFQQPPASCTNPLSLKQITVLSAASVLQAFAPAASDSPALAPTPIQHLTERPLRTLGTWMTTKSPGERV</sequence>
<protein>
    <submittedName>
        <fullName evidence="2">Uncharacterized protein</fullName>
    </submittedName>
</protein>
<gene>
    <name evidence="2" type="ORF">LY79DRAFT_577436</name>
</gene>
<comment type="caution">
    <text evidence="2">The sequence shown here is derived from an EMBL/GenBank/DDBJ whole genome shotgun (WGS) entry which is preliminary data.</text>
</comment>
<organism evidence="2 3">
    <name type="scientific">Colletotrichum navitas</name>
    <dbReference type="NCBI Taxonomy" id="681940"/>
    <lineage>
        <taxon>Eukaryota</taxon>
        <taxon>Fungi</taxon>
        <taxon>Dikarya</taxon>
        <taxon>Ascomycota</taxon>
        <taxon>Pezizomycotina</taxon>
        <taxon>Sordariomycetes</taxon>
        <taxon>Hypocreomycetidae</taxon>
        <taxon>Glomerellales</taxon>
        <taxon>Glomerellaceae</taxon>
        <taxon>Colletotrichum</taxon>
        <taxon>Colletotrichum graminicola species complex</taxon>
    </lineage>
</organism>
<dbReference type="RefSeq" id="XP_060417308.1">
    <property type="nucleotide sequence ID" value="XM_060559882.1"/>
</dbReference>
<dbReference type="AlphaFoldDB" id="A0AAD8Q5W8"/>
<dbReference type="EMBL" id="JAHLJV010000012">
    <property type="protein sequence ID" value="KAK1596422.1"/>
    <property type="molecule type" value="Genomic_DNA"/>
</dbReference>